<organism evidence="2 3">
    <name type="scientific">Pseudomassariella vexata</name>
    <dbReference type="NCBI Taxonomy" id="1141098"/>
    <lineage>
        <taxon>Eukaryota</taxon>
        <taxon>Fungi</taxon>
        <taxon>Dikarya</taxon>
        <taxon>Ascomycota</taxon>
        <taxon>Pezizomycotina</taxon>
        <taxon>Sordariomycetes</taxon>
        <taxon>Xylariomycetidae</taxon>
        <taxon>Amphisphaeriales</taxon>
        <taxon>Pseudomassariaceae</taxon>
        <taxon>Pseudomassariella</taxon>
    </lineage>
</organism>
<gene>
    <name evidence="2" type="ORF">BCR38DRAFT_444206</name>
</gene>
<dbReference type="GeneID" id="63777137"/>
<feature type="region of interest" description="Disordered" evidence="1">
    <location>
        <begin position="119"/>
        <end position="156"/>
    </location>
</feature>
<name>A0A1Y2DNF0_9PEZI</name>
<dbReference type="Proteomes" id="UP000193689">
    <property type="component" value="Unassembled WGS sequence"/>
</dbReference>
<evidence type="ECO:0000313" key="3">
    <source>
        <dbReference type="Proteomes" id="UP000193689"/>
    </source>
</evidence>
<evidence type="ECO:0000256" key="1">
    <source>
        <dbReference type="SAM" id="MobiDB-lite"/>
    </source>
</evidence>
<dbReference type="InParanoid" id="A0A1Y2DNF0"/>
<feature type="compositionally biased region" description="Basic and acidic residues" evidence="1">
    <location>
        <begin position="206"/>
        <end position="232"/>
    </location>
</feature>
<sequence length="232" mass="24979">MCSGPPDCWPVILLSIMNGQGGTAMLGIERPPGALPSIWIGLSYQINPGQPILRGLSTLMSIIMSSSSGNATTSPTENAVQPTRPTQRPSIGTKPDSLGQLELQYRALLAQMLAANQEKKQRSHHIPCREGQLKNHRPPRELGPKRNHNPAKTGCSMLGRRCRRRTRQVTVAGTAAGHQLGKGVAQTSGNITAGDVPTRTAGYSEQAKEGRKGKGKEGPRLGLDDQRLLNLW</sequence>
<proteinExistence type="predicted"/>
<protein>
    <submittedName>
        <fullName evidence="2">Uncharacterized protein</fullName>
    </submittedName>
</protein>
<feature type="compositionally biased region" description="Polar residues" evidence="1">
    <location>
        <begin position="70"/>
        <end position="90"/>
    </location>
</feature>
<evidence type="ECO:0000313" key="2">
    <source>
        <dbReference type="EMBL" id="ORY60185.1"/>
    </source>
</evidence>
<dbReference type="RefSeq" id="XP_040712619.1">
    <property type="nucleotide sequence ID" value="XM_040860925.1"/>
</dbReference>
<keyword evidence="3" id="KW-1185">Reference proteome</keyword>
<feature type="region of interest" description="Disordered" evidence="1">
    <location>
        <begin position="185"/>
        <end position="232"/>
    </location>
</feature>
<comment type="caution">
    <text evidence="2">The sequence shown here is derived from an EMBL/GenBank/DDBJ whole genome shotgun (WGS) entry which is preliminary data.</text>
</comment>
<feature type="compositionally biased region" description="Basic and acidic residues" evidence="1">
    <location>
        <begin position="127"/>
        <end position="144"/>
    </location>
</feature>
<reference evidence="2 3" key="1">
    <citation type="submission" date="2016-07" db="EMBL/GenBank/DDBJ databases">
        <title>Pervasive Adenine N6-methylation of Active Genes in Fungi.</title>
        <authorList>
            <consortium name="DOE Joint Genome Institute"/>
            <person name="Mondo S.J."/>
            <person name="Dannebaum R.O."/>
            <person name="Kuo R.C."/>
            <person name="Labutti K."/>
            <person name="Haridas S."/>
            <person name="Kuo A."/>
            <person name="Salamov A."/>
            <person name="Ahrendt S.R."/>
            <person name="Lipzen A."/>
            <person name="Sullivan W."/>
            <person name="Andreopoulos W.B."/>
            <person name="Clum A."/>
            <person name="Lindquist E."/>
            <person name="Daum C."/>
            <person name="Ramamoorthy G.K."/>
            <person name="Gryganskyi A."/>
            <person name="Culley D."/>
            <person name="Magnuson J.K."/>
            <person name="James T.Y."/>
            <person name="O'Malley M.A."/>
            <person name="Stajich J.E."/>
            <person name="Spatafora J.W."/>
            <person name="Visel A."/>
            <person name="Grigoriev I.V."/>
        </authorList>
    </citation>
    <scope>NUCLEOTIDE SEQUENCE [LARGE SCALE GENOMIC DNA]</scope>
    <source>
        <strain evidence="2 3">CBS 129021</strain>
    </source>
</reference>
<accession>A0A1Y2DNF0</accession>
<dbReference type="EMBL" id="MCFJ01000012">
    <property type="protein sequence ID" value="ORY60185.1"/>
    <property type="molecule type" value="Genomic_DNA"/>
</dbReference>
<feature type="region of interest" description="Disordered" evidence="1">
    <location>
        <begin position="67"/>
        <end position="95"/>
    </location>
</feature>
<dbReference type="AlphaFoldDB" id="A0A1Y2DNF0"/>